<evidence type="ECO:0000313" key="3">
    <source>
        <dbReference type="Proteomes" id="UP000728032"/>
    </source>
</evidence>
<dbReference type="SUPFAM" id="SSF56801">
    <property type="entry name" value="Acetyl-CoA synthetase-like"/>
    <property type="match status" value="1"/>
</dbReference>
<evidence type="ECO:0000313" key="2">
    <source>
        <dbReference type="EMBL" id="CAD7662576.1"/>
    </source>
</evidence>
<proteinExistence type="predicted"/>
<name>A0A7R9MMF7_9ACAR</name>
<dbReference type="Gene3D" id="3.40.50.980">
    <property type="match status" value="1"/>
</dbReference>
<protein>
    <recommendedName>
        <fullName evidence="1">AMP-dependent synthetase/ligase domain-containing protein</fullName>
    </recommendedName>
</protein>
<dbReference type="PANTHER" id="PTHR43201">
    <property type="entry name" value="ACYL-COA SYNTHETASE"/>
    <property type="match status" value="1"/>
</dbReference>
<dbReference type="EMBL" id="CAJPVJ010028385">
    <property type="protein sequence ID" value="CAG2179712.1"/>
    <property type="molecule type" value="Genomic_DNA"/>
</dbReference>
<feature type="non-terminal residue" evidence="2">
    <location>
        <position position="1"/>
    </location>
</feature>
<organism evidence="2">
    <name type="scientific">Oppiella nova</name>
    <dbReference type="NCBI Taxonomy" id="334625"/>
    <lineage>
        <taxon>Eukaryota</taxon>
        <taxon>Metazoa</taxon>
        <taxon>Ecdysozoa</taxon>
        <taxon>Arthropoda</taxon>
        <taxon>Chelicerata</taxon>
        <taxon>Arachnida</taxon>
        <taxon>Acari</taxon>
        <taxon>Acariformes</taxon>
        <taxon>Sarcoptiformes</taxon>
        <taxon>Oribatida</taxon>
        <taxon>Brachypylina</taxon>
        <taxon>Oppioidea</taxon>
        <taxon>Oppiidae</taxon>
        <taxon>Oppiella</taxon>
    </lineage>
</organism>
<dbReference type="PANTHER" id="PTHR43201:SF12">
    <property type="entry name" value="AMP-DEPENDENT SYNTHETASE_LIGASE DOMAIN-CONTAINING PROTEIN"/>
    <property type="match status" value="1"/>
</dbReference>
<keyword evidence="3" id="KW-1185">Reference proteome</keyword>
<evidence type="ECO:0000259" key="1">
    <source>
        <dbReference type="Pfam" id="PF00501"/>
    </source>
</evidence>
<sequence>NISKTYGELNDDVNRLAKGLTDFGLKHGDVVGVWSTNSYNWVQIQYACFRLGLILSTINPGYQVDELDYLLRRAQIKALFMPGADSKHNVINKFQTVLTDVLIKDSQTSQNSDELLLRDVIVMDGNAFPVDHSLRHKISVHLFKDFTTNDGVLDQTLVDAVKPEDPGVIMFTSIIC</sequence>
<dbReference type="OrthoDB" id="10253869at2759"/>
<dbReference type="GO" id="GO:0031956">
    <property type="term" value="F:medium-chain fatty acid-CoA ligase activity"/>
    <property type="evidence" value="ECO:0007669"/>
    <property type="project" value="TreeGrafter"/>
</dbReference>
<dbReference type="AlphaFoldDB" id="A0A7R9MMF7"/>
<accession>A0A7R9MMF7</accession>
<gene>
    <name evidence="2" type="ORF">ONB1V03_LOCUS19136</name>
</gene>
<reference evidence="2" key="1">
    <citation type="submission" date="2020-11" db="EMBL/GenBank/DDBJ databases">
        <authorList>
            <person name="Tran Van P."/>
        </authorList>
    </citation>
    <scope>NUCLEOTIDE SEQUENCE</scope>
</reference>
<dbReference type="EMBL" id="OC943210">
    <property type="protein sequence ID" value="CAD7662576.1"/>
    <property type="molecule type" value="Genomic_DNA"/>
</dbReference>
<dbReference type="Pfam" id="PF00501">
    <property type="entry name" value="AMP-binding"/>
    <property type="match status" value="1"/>
</dbReference>
<feature type="domain" description="AMP-dependent synthetase/ligase" evidence="1">
    <location>
        <begin position="3"/>
        <end position="173"/>
    </location>
</feature>
<dbReference type="InterPro" id="IPR000873">
    <property type="entry name" value="AMP-dep_synth/lig_dom"/>
</dbReference>
<dbReference type="GO" id="GO:0006631">
    <property type="term" value="P:fatty acid metabolic process"/>
    <property type="evidence" value="ECO:0007669"/>
    <property type="project" value="TreeGrafter"/>
</dbReference>
<dbReference type="Proteomes" id="UP000728032">
    <property type="component" value="Unassembled WGS sequence"/>
</dbReference>